<sequence>MPFGFTNSPAKFQNLTNFVQHRYLDVCAMVYFDNILVFFRNPEPKTQAGGMKFPGFIFLSTSANNYSLF</sequence>
<protein>
    <recommendedName>
        <fullName evidence="3">Reverse transcriptase domain-containing protein</fullName>
    </recommendedName>
</protein>
<evidence type="ECO:0008006" key="3">
    <source>
        <dbReference type="Google" id="ProtNLM"/>
    </source>
</evidence>
<dbReference type="Proteomes" id="UP000094385">
    <property type="component" value="Unassembled WGS sequence"/>
</dbReference>
<dbReference type="SUPFAM" id="SSF56672">
    <property type="entry name" value="DNA/RNA polymerases"/>
    <property type="match status" value="1"/>
</dbReference>
<organism evidence="1 2">
    <name type="scientific">Lipomyces starkeyi NRRL Y-11557</name>
    <dbReference type="NCBI Taxonomy" id="675824"/>
    <lineage>
        <taxon>Eukaryota</taxon>
        <taxon>Fungi</taxon>
        <taxon>Dikarya</taxon>
        <taxon>Ascomycota</taxon>
        <taxon>Saccharomycotina</taxon>
        <taxon>Lipomycetes</taxon>
        <taxon>Lipomycetales</taxon>
        <taxon>Lipomycetaceae</taxon>
        <taxon>Lipomyces</taxon>
    </lineage>
</organism>
<keyword evidence="2" id="KW-1185">Reference proteome</keyword>
<dbReference type="STRING" id="675824.A0A1E3QGV9"/>
<evidence type="ECO:0000313" key="1">
    <source>
        <dbReference type="EMBL" id="ODQ76848.1"/>
    </source>
</evidence>
<accession>A0A1E3QGV9</accession>
<dbReference type="Gene3D" id="3.30.70.270">
    <property type="match status" value="1"/>
</dbReference>
<proteinExistence type="predicted"/>
<dbReference type="OrthoDB" id="4365070at2759"/>
<reference evidence="1 2" key="1">
    <citation type="journal article" date="2016" name="Proc. Natl. Acad. Sci. U.S.A.">
        <title>Comparative genomics of biotechnologically important yeasts.</title>
        <authorList>
            <person name="Riley R."/>
            <person name="Haridas S."/>
            <person name="Wolfe K.H."/>
            <person name="Lopes M.R."/>
            <person name="Hittinger C.T."/>
            <person name="Goeker M."/>
            <person name="Salamov A.A."/>
            <person name="Wisecaver J.H."/>
            <person name="Long T.M."/>
            <person name="Calvey C.H."/>
            <person name="Aerts A.L."/>
            <person name="Barry K.W."/>
            <person name="Choi C."/>
            <person name="Clum A."/>
            <person name="Coughlan A.Y."/>
            <person name="Deshpande S."/>
            <person name="Douglass A.P."/>
            <person name="Hanson S.J."/>
            <person name="Klenk H.-P."/>
            <person name="LaButti K.M."/>
            <person name="Lapidus A."/>
            <person name="Lindquist E.A."/>
            <person name="Lipzen A.M."/>
            <person name="Meier-Kolthoff J.P."/>
            <person name="Ohm R.A."/>
            <person name="Otillar R.P."/>
            <person name="Pangilinan J.L."/>
            <person name="Peng Y."/>
            <person name="Rokas A."/>
            <person name="Rosa C.A."/>
            <person name="Scheuner C."/>
            <person name="Sibirny A.A."/>
            <person name="Slot J.C."/>
            <person name="Stielow J.B."/>
            <person name="Sun H."/>
            <person name="Kurtzman C.P."/>
            <person name="Blackwell M."/>
            <person name="Grigoriev I.V."/>
            <person name="Jeffries T.W."/>
        </authorList>
    </citation>
    <scope>NUCLEOTIDE SEQUENCE [LARGE SCALE GENOMIC DNA]</scope>
    <source>
        <strain evidence="1 2">NRRL Y-11557</strain>
    </source>
</reference>
<evidence type="ECO:0000313" key="2">
    <source>
        <dbReference type="Proteomes" id="UP000094385"/>
    </source>
</evidence>
<dbReference type="InterPro" id="IPR043502">
    <property type="entry name" value="DNA/RNA_pol_sf"/>
</dbReference>
<dbReference type="InterPro" id="IPR043128">
    <property type="entry name" value="Rev_trsase/Diguanyl_cyclase"/>
</dbReference>
<name>A0A1E3QGV9_LIPST</name>
<dbReference type="AlphaFoldDB" id="A0A1E3QGV9"/>
<dbReference type="EMBL" id="KV454289">
    <property type="protein sequence ID" value="ODQ76848.1"/>
    <property type="molecule type" value="Genomic_DNA"/>
</dbReference>
<gene>
    <name evidence="1" type="ORF">LIPSTDRAFT_144983</name>
</gene>